<dbReference type="InterPro" id="IPR003118">
    <property type="entry name" value="Pointed_dom"/>
</dbReference>
<dbReference type="Gene3D" id="1.10.10.10">
    <property type="entry name" value="Winged helix-like DNA-binding domain superfamily/Winged helix DNA-binding domain"/>
    <property type="match status" value="1"/>
</dbReference>
<comment type="similarity">
    <text evidence="1 3">Belongs to the ETS family.</text>
</comment>
<evidence type="ECO:0000256" key="4">
    <source>
        <dbReference type="SAM" id="MobiDB-lite"/>
    </source>
</evidence>
<dbReference type="Pfam" id="PF00178">
    <property type="entry name" value="Ets"/>
    <property type="match status" value="1"/>
</dbReference>
<organism evidence="7">
    <name type="scientific">Clastoptera arizonana</name>
    <name type="common">Arizona spittle bug</name>
    <dbReference type="NCBI Taxonomy" id="38151"/>
    <lineage>
        <taxon>Eukaryota</taxon>
        <taxon>Metazoa</taxon>
        <taxon>Ecdysozoa</taxon>
        <taxon>Arthropoda</taxon>
        <taxon>Hexapoda</taxon>
        <taxon>Insecta</taxon>
        <taxon>Pterygota</taxon>
        <taxon>Neoptera</taxon>
        <taxon>Paraneoptera</taxon>
        <taxon>Hemiptera</taxon>
        <taxon>Auchenorrhyncha</taxon>
        <taxon>Cercopoidea</taxon>
        <taxon>Clastopteridae</taxon>
        <taxon>Clastoptera</taxon>
    </lineage>
</organism>
<dbReference type="GO" id="GO:0005634">
    <property type="term" value="C:nucleus"/>
    <property type="evidence" value="ECO:0007669"/>
    <property type="project" value="UniProtKB-SubCell"/>
</dbReference>
<dbReference type="InterPro" id="IPR000418">
    <property type="entry name" value="Ets_dom"/>
</dbReference>
<dbReference type="PANTHER" id="PTHR11849:SF289">
    <property type="entry name" value="ETS-LIKE PROTEIN POINTED"/>
    <property type="match status" value="1"/>
</dbReference>
<feature type="compositionally biased region" description="Basic and acidic residues" evidence="4">
    <location>
        <begin position="378"/>
        <end position="387"/>
    </location>
</feature>
<dbReference type="PROSITE" id="PS00345">
    <property type="entry name" value="ETS_DOMAIN_1"/>
    <property type="match status" value="1"/>
</dbReference>
<dbReference type="EMBL" id="GEDC01005234">
    <property type="protein sequence ID" value="JAS32064.1"/>
    <property type="molecule type" value="Transcribed_RNA"/>
</dbReference>
<accession>A0A1B6E2E2</accession>
<dbReference type="GO" id="GO:0043565">
    <property type="term" value="F:sequence-specific DNA binding"/>
    <property type="evidence" value="ECO:0007669"/>
    <property type="project" value="InterPro"/>
</dbReference>
<evidence type="ECO:0000259" key="5">
    <source>
        <dbReference type="PROSITE" id="PS50061"/>
    </source>
</evidence>
<dbReference type="CDD" id="cd08533">
    <property type="entry name" value="SAM_PNT-ETS-1_2"/>
    <property type="match status" value="1"/>
</dbReference>
<dbReference type="InterPro" id="IPR013761">
    <property type="entry name" value="SAM/pointed_sf"/>
</dbReference>
<dbReference type="InterPro" id="IPR036390">
    <property type="entry name" value="WH_DNA-bd_sf"/>
</dbReference>
<protein>
    <recommendedName>
        <fullName evidence="8">ETS domain-containing protein</fullName>
    </recommendedName>
</protein>
<keyword evidence="2 3" id="KW-0238">DNA-binding</keyword>
<feature type="domain" description="ETS" evidence="5">
    <location>
        <begin position="520"/>
        <end position="600"/>
    </location>
</feature>
<dbReference type="GO" id="GO:0000981">
    <property type="term" value="F:DNA-binding transcription factor activity, RNA polymerase II-specific"/>
    <property type="evidence" value="ECO:0007669"/>
    <property type="project" value="TreeGrafter"/>
</dbReference>
<feature type="region of interest" description="Disordered" evidence="4">
    <location>
        <begin position="82"/>
        <end position="117"/>
    </location>
</feature>
<feature type="compositionally biased region" description="Low complexity" evidence="4">
    <location>
        <begin position="93"/>
        <end position="108"/>
    </location>
</feature>
<dbReference type="GO" id="GO:0030154">
    <property type="term" value="P:cell differentiation"/>
    <property type="evidence" value="ECO:0007669"/>
    <property type="project" value="TreeGrafter"/>
</dbReference>
<feature type="compositionally biased region" description="Polar residues" evidence="4">
    <location>
        <begin position="319"/>
        <end position="334"/>
    </location>
</feature>
<name>A0A1B6E2E2_9HEMI</name>
<dbReference type="InterPro" id="IPR046328">
    <property type="entry name" value="ETS_fam"/>
</dbReference>
<dbReference type="PANTHER" id="PTHR11849">
    <property type="entry name" value="ETS"/>
    <property type="match status" value="1"/>
</dbReference>
<evidence type="ECO:0008006" key="8">
    <source>
        <dbReference type="Google" id="ProtNLM"/>
    </source>
</evidence>
<feature type="compositionally biased region" description="Polar residues" evidence="4">
    <location>
        <begin position="484"/>
        <end position="494"/>
    </location>
</feature>
<evidence type="ECO:0000256" key="1">
    <source>
        <dbReference type="ARBA" id="ARBA00005562"/>
    </source>
</evidence>
<dbReference type="PRINTS" id="PR00454">
    <property type="entry name" value="ETSDOMAIN"/>
</dbReference>
<keyword evidence="3" id="KW-0539">Nucleus</keyword>
<evidence type="ECO:0000256" key="2">
    <source>
        <dbReference type="ARBA" id="ARBA00023125"/>
    </source>
</evidence>
<feature type="region of interest" description="Disordered" evidence="4">
    <location>
        <begin position="467"/>
        <end position="495"/>
    </location>
</feature>
<sequence>MIDVDFYDHNLEEEEEEEDFYESSERKFHITFQMQKEPQRRTLKPGVSWHRTSSPPLLKKKVLQFCLDDGVSKIKQEQLDERESCGGAMQKVPSLSDLSDPESSLDIPTQVPPLTPGTNKKMTEALKASFASWEKEQTRLNIVKDPRQWTENDVAHWLFWAIREFSLEGVTMPHFYMRGKDICAMGKDAFLARAPQFLGDILWEHLEQLQKEVEKERSSIENAPANLYDSVCVPDLNEFLEGYNQGTTTVKQPPSSQPATPTPAPTPNSSYLHDGGYNHLRSPVCEERDDGSPPPQGAPQTFLHLRNPSSLYHLKESGYSHSPQMGETSLQQQLTGGGGGGSSGGGGGGSEGASGHVPPSEESGPQYVTPNNPYEADSEYHSLDSHHQSPYIESSPEFYSIPPPVIDIKYHQSQYSKSFSRPGRYSHHYDGYNDNYSPYDGTPFQTVPSSVNESAWGSGDMAGGAPHIPHPAFLHSASRDNGPPHNQHTMSPTGDSKALLQPAMIAGYSGGPCFTGSGPIQLWQFLLELLTDKSCQSFISWTGDGWEFKLTDPDEVARRWGVRKNKPKMNYEKLSRGLRYYYDKNIIHKTAGKRYVYRFVCDLQGLLGYSPEQLHDMVDLKPDKKDDD</sequence>
<dbReference type="SUPFAM" id="SSF47769">
    <property type="entry name" value="SAM/Pointed domain"/>
    <property type="match status" value="1"/>
</dbReference>
<evidence type="ECO:0000259" key="6">
    <source>
        <dbReference type="PROSITE" id="PS51433"/>
    </source>
</evidence>
<dbReference type="AlphaFoldDB" id="A0A1B6E2E2"/>
<dbReference type="SUPFAM" id="SSF46785">
    <property type="entry name" value="Winged helix' DNA-binding domain"/>
    <property type="match status" value="1"/>
</dbReference>
<dbReference type="FunFam" id="1.10.10.10:FF:000586">
    <property type="entry name" value="Uncharacterized protein, isoform B"/>
    <property type="match status" value="1"/>
</dbReference>
<dbReference type="InterPro" id="IPR036388">
    <property type="entry name" value="WH-like_DNA-bd_sf"/>
</dbReference>
<dbReference type="PROSITE" id="PS50061">
    <property type="entry name" value="ETS_DOMAIN_3"/>
    <property type="match status" value="1"/>
</dbReference>
<gene>
    <name evidence="7" type="ORF">g.26709</name>
</gene>
<dbReference type="SMART" id="SM00413">
    <property type="entry name" value="ETS"/>
    <property type="match status" value="1"/>
</dbReference>
<dbReference type="FunFam" id="1.10.150.50:FF:000014">
    <property type="entry name" value="Protein c-ets-1 isoform 1"/>
    <property type="match status" value="1"/>
</dbReference>
<feature type="compositionally biased region" description="Gly residues" evidence="4">
    <location>
        <begin position="335"/>
        <end position="352"/>
    </location>
</feature>
<dbReference type="PROSITE" id="PS00346">
    <property type="entry name" value="ETS_DOMAIN_2"/>
    <property type="match status" value="1"/>
</dbReference>
<dbReference type="Gene3D" id="1.10.150.50">
    <property type="entry name" value="Transcription Factor, Ets-1"/>
    <property type="match status" value="1"/>
</dbReference>
<evidence type="ECO:0000256" key="3">
    <source>
        <dbReference type="RuleBase" id="RU004019"/>
    </source>
</evidence>
<evidence type="ECO:0000313" key="7">
    <source>
        <dbReference type="EMBL" id="JAS32064.1"/>
    </source>
</evidence>
<comment type="subcellular location">
    <subcellularLocation>
        <location evidence="3">Nucleus</location>
    </subcellularLocation>
</comment>
<feature type="domain" description="PNT" evidence="6">
    <location>
        <begin position="128"/>
        <end position="213"/>
    </location>
</feature>
<dbReference type="Pfam" id="PF02198">
    <property type="entry name" value="SAM_PNT"/>
    <property type="match status" value="1"/>
</dbReference>
<feature type="region of interest" description="Disordered" evidence="4">
    <location>
        <begin position="245"/>
        <end position="395"/>
    </location>
</feature>
<dbReference type="PROSITE" id="PS51433">
    <property type="entry name" value="PNT"/>
    <property type="match status" value="1"/>
</dbReference>
<reference evidence="7" key="1">
    <citation type="submission" date="2015-12" db="EMBL/GenBank/DDBJ databases">
        <title>De novo transcriptome assembly of four potential Pierce s Disease insect vectors from Arizona vineyards.</title>
        <authorList>
            <person name="Tassone E.E."/>
        </authorList>
    </citation>
    <scope>NUCLEOTIDE SEQUENCE</scope>
</reference>
<proteinExistence type="inferred from homology"/>
<dbReference type="SMART" id="SM00251">
    <property type="entry name" value="SAM_PNT"/>
    <property type="match status" value="1"/>
</dbReference>